<dbReference type="Proteomes" id="UP000518266">
    <property type="component" value="Unassembled WGS sequence"/>
</dbReference>
<comment type="caution">
    <text evidence="1">The sequence shown here is derived from an EMBL/GenBank/DDBJ whole genome shotgun (WGS) entry which is preliminary data.</text>
</comment>
<gene>
    <name evidence="1" type="ORF">F7725_012340</name>
</gene>
<dbReference type="EMBL" id="JAAKFY010000010">
    <property type="protein sequence ID" value="KAF3850568.1"/>
    <property type="molecule type" value="Genomic_DNA"/>
</dbReference>
<organism evidence="1 2">
    <name type="scientific">Dissostichus mawsoni</name>
    <name type="common">Antarctic cod</name>
    <dbReference type="NCBI Taxonomy" id="36200"/>
    <lineage>
        <taxon>Eukaryota</taxon>
        <taxon>Metazoa</taxon>
        <taxon>Chordata</taxon>
        <taxon>Craniata</taxon>
        <taxon>Vertebrata</taxon>
        <taxon>Euteleostomi</taxon>
        <taxon>Actinopterygii</taxon>
        <taxon>Neopterygii</taxon>
        <taxon>Teleostei</taxon>
        <taxon>Neoteleostei</taxon>
        <taxon>Acanthomorphata</taxon>
        <taxon>Eupercaria</taxon>
        <taxon>Perciformes</taxon>
        <taxon>Notothenioidei</taxon>
        <taxon>Nototheniidae</taxon>
        <taxon>Dissostichus</taxon>
    </lineage>
</organism>
<keyword evidence="2" id="KW-1185">Reference proteome</keyword>
<dbReference type="AlphaFoldDB" id="A0A7J5YQK8"/>
<reference evidence="1 2" key="1">
    <citation type="submission" date="2020-03" db="EMBL/GenBank/DDBJ databases">
        <title>Dissostichus mawsoni Genome sequencing and assembly.</title>
        <authorList>
            <person name="Park H."/>
        </authorList>
    </citation>
    <scope>NUCLEOTIDE SEQUENCE [LARGE SCALE GENOMIC DNA]</scope>
    <source>
        <strain evidence="1">DM0001</strain>
        <tissue evidence="1">Muscle</tissue>
    </source>
</reference>
<proteinExistence type="predicted"/>
<sequence length="119" mass="13181">MIGSFWRLKGFINTQRFWKQSRKPADLQVVLSVQPPGAEVLLRGARDASQTLGVKGQAHDGLRVGFSLVQLGPLGNVPQQQGTILVSGQQERSGARVWLEVRRTIREEFGQMLEKSGGR</sequence>
<evidence type="ECO:0000313" key="2">
    <source>
        <dbReference type="Proteomes" id="UP000518266"/>
    </source>
</evidence>
<accession>A0A7J5YQK8</accession>
<evidence type="ECO:0000313" key="1">
    <source>
        <dbReference type="EMBL" id="KAF3850568.1"/>
    </source>
</evidence>
<protein>
    <submittedName>
        <fullName evidence="1">Uncharacterized protein</fullName>
    </submittedName>
</protein>
<dbReference type="OrthoDB" id="10508266at2759"/>
<name>A0A7J5YQK8_DISMA</name>